<comment type="caution">
    <text evidence="4">The sequence shown here is derived from an EMBL/GenBank/DDBJ whole genome shotgun (WGS) entry which is preliminary data.</text>
</comment>
<protein>
    <submittedName>
        <fullName evidence="4">AAA family ATPase</fullName>
    </submittedName>
</protein>
<dbReference type="Pfam" id="PF04480">
    <property type="entry name" value="DUF559"/>
    <property type="match status" value="1"/>
</dbReference>
<dbReference type="PANTHER" id="PTHR10887:SF495">
    <property type="entry name" value="HELICASE SENATAXIN ISOFORM X1-RELATED"/>
    <property type="match status" value="1"/>
</dbReference>
<dbReference type="CDD" id="cd18808">
    <property type="entry name" value="SF1_C_Upf1"/>
    <property type="match status" value="1"/>
</dbReference>
<dbReference type="GO" id="GO:0004386">
    <property type="term" value="F:helicase activity"/>
    <property type="evidence" value="ECO:0007669"/>
    <property type="project" value="InterPro"/>
</dbReference>
<dbReference type="InterPro" id="IPR041679">
    <property type="entry name" value="DNA2/NAM7-like_C"/>
</dbReference>
<organism evidence="4 5">
    <name type="scientific">Candidatus Anaerobiospirillum pullistercoris</name>
    <dbReference type="NCBI Taxonomy" id="2838452"/>
    <lineage>
        <taxon>Bacteria</taxon>
        <taxon>Pseudomonadati</taxon>
        <taxon>Pseudomonadota</taxon>
        <taxon>Gammaproteobacteria</taxon>
        <taxon>Aeromonadales</taxon>
        <taxon>Succinivibrionaceae</taxon>
        <taxon>Anaerobiospirillum</taxon>
    </lineage>
</organism>
<evidence type="ECO:0000259" key="1">
    <source>
        <dbReference type="Pfam" id="PF04480"/>
    </source>
</evidence>
<reference evidence="4" key="1">
    <citation type="journal article" date="2021" name="PeerJ">
        <title>Extensive microbial diversity within the chicken gut microbiome revealed by metagenomics and culture.</title>
        <authorList>
            <person name="Gilroy R."/>
            <person name="Ravi A."/>
            <person name="Getino M."/>
            <person name="Pursley I."/>
            <person name="Horton D.L."/>
            <person name="Alikhan N.F."/>
            <person name="Baker D."/>
            <person name="Gharbi K."/>
            <person name="Hall N."/>
            <person name="Watson M."/>
            <person name="Adriaenssens E.M."/>
            <person name="Foster-Nyarko E."/>
            <person name="Jarju S."/>
            <person name="Secka A."/>
            <person name="Antonio M."/>
            <person name="Oren A."/>
            <person name="Chaudhuri R.R."/>
            <person name="La Ragione R."/>
            <person name="Hildebrand F."/>
            <person name="Pallen M.J."/>
        </authorList>
    </citation>
    <scope>NUCLEOTIDE SEQUENCE</scope>
    <source>
        <strain evidence="4">USASDec5-558</strain>
    </source>
</reference>
<feature type="domain" description="DUF559" evidence="1">
    <location>
        <begin position="1228"/>
        <end position="1310"/>
    </location>
</feature>
<dbReference type="PANTHER" id="PTHR10887">
    <property type="entry name" value="DNA2/NAM7 HELICASE FAMILY"/>
    <property type="match status" value="1"/>
</dbReference>
<dbReference type="Gene3D" id="3.40.50.300">
    <property type="entry name" value="P-loop containing nucleotide triphosphate hydrolases"/>
    <property type="match status" value="2"/>
</dbReference>
<dbReference type="Pfam" id="PF13087">
    <property type="entry name" value="AAA_12"/>
    <property type="match status" value="1"/>
</dbReference>
<feature type="domain" description="DNA2/NAM7 helicase helicase" evidence="2">
    <location>
        <begin position="816"/>
        <end position="878"/>
    </location>
</feature>
<evidence type="ECO:0000313" key="4">
    <source>
        <dbReference type="EMBL" id="HIX57486.1"/>
    </source>
</evidence>
<evidence type="ECO:0000259" key="2">
    <source>
        <dbReference type="Pfam" id="PF13086"/>
    </source>
</evidence>
<dbReference type="Proteomes" id="UP000886829">
    <property type="component" value="Unassembled WGS sequence"/>
</dbReference>
<dbReference type="EMBL" id="DXEV01000168">
    <property type="protein sequence ID" value="HIX57486.1"/>
    <property type="molecule type" value="Genomic_DNA"/>
</dbReference>
<gene>
    <name evidence="4" type="ORF">H9850_08460</name>
</gene>
<evidence type="ECO:0000313" key="5">
    <source>
        <dbReference type="Proteomes" id="UP000886829"/>
    </source>
</evidence>
<feature type="domain" description="DNA2/NAM7 helicase-like C-terminal" evidence="3">
    <location>
        <begin position="956"/>
        <end position="1140"/>
    </location>
</feature>
<dbReference type="InterPro" id="IPR045055">
    <property type="entry name" value="DNA2/NAM7-like"/>
</dbReference>
<feature type="domain" description="DNA2/NAM7 helicase helicase" evidence="2">
    <location>
        <begin position="422"/>
        <end position="610"/>
    </location>
</feature>
<name>A0A9D1WE34_9GAMM</name>
<proteinExistence type="predicted"/>
<dbReference type="SUPFAM" id="SSF52540">
    <property type="entry name" value="P-loop containing nucleoside triphosphate hydrolases"/>
    <property type="match status" value="1"/>
</dbReference>
<dbReference type="InterPro" id="IPR047187">
    <property type="entry name" value="SF1_C_Upf1"/>
</dbReference>
<sequence length="1327" mass="149583">METAAKMAEKANIKQFLQDFCVEPRTLSEIMFKLFHDVYHEDEAKTNEALSVVLECIKEREIFADVTSCMGFRTHDDNTRYRSRQTKGDEEDNQNSWSLEDFREILKFLSFFYDLASGSFSYEVISPDCLYGRSTTAKRNTLIEPNGFSLVDTVSLRNDNPDDASKFSGFVRLTDSEFVNAIRARINQKDEARMVLGAPLLVVDNKRHGGYENGKSPSGSKLARFSLVPVFYFSLTKAKFTSERTLQSGEVIGPFLNESFTSQMLKLYDGKRSKRNIKQLLAGLEAEAAALIEKENDLMTVWEGINRIIFTFFSDICYGAGGDLAIGKIGKFQKLTNLDHLSSLLVNAALVAPASESNFSINTSRDFKKILQASDDELRQSALSCFFSDPKTDSVRANSFNAFGVESQAAVVYDLNDSYPCDQDQAQAVRSMLKNDLTVLQGPPGTGKTMTVATAAYNHLLRGQKVLVTSYNHAAIDAFYEKSIIELPQGRFRFAKLLKNPDNSTALTLKQLAQDLVQRSKQVSVEQTQAFEHFASSVEQKEQEIAGLERLLREFDVDFNKKQSELDEQMIWFLRQYATNAATAEFPKDVHEFIYKQLLEPLFGLKKEKESENWSFHVPFYTEAKQQKQYEDGINDLKQKLAEHSELDDTYHRQDGCLKHLRQNVYDFLKGNKLIYRLKHDQLLDILDRVLELTHFKSALCQQKKDLGLSEPDNPVLDFGEIHERIVNTRAQITNDVTQWIAKISPQEELVPAKAGAGAGAGVGAGGVVGGANDAEMKSQWKAPAVTSLAVVSLLRNVLKQKDVDELLLKPKYAAAVLDFFPVSTCTLLSVAGSLPLQSAMFDLVIFDEAAQFNFIDAIPIMFRAKRVAVVGDPKQLAQIGSYSQSLVLKIAKAVGLPDSLRLRLDCNASLYDFANHNCATNIKKQERERDGELHELNGLDGLNGFNGKDLGQGELKELILRQNRRSVGDIVSYISRSFYEDQLTCKTEVNRPQLEAEHRILPDMEMGLHFVQVPHDELFKDPLSRSSFSTVEAQRTLELLQQIVASGYRGTIGVIAPFRRQIGELQMLVLRDPTLRALYQEGERLVIDTVHRFQGRDCDTIIYNLCLAASGGSQFALDENITNVALSRARYYLFVVGDHLALQVHANQSFVRNLLPFVASHNISGQADGEHSAAFAAFADVAKIRPCFDRVRFDTVWERILFDQLRIELRKDEFFALYDIPHMIFTQLPILNYRLDMAMICGNRGLDIECDGSQHYVNWFSADNFKLVPSDLKREADLRANVVSFETIRFRNIEIENNPEACAKKVLERFKAIVREVQAVAQSAQG</sequence>
<accession>A0A9D1WE34</accession>
<evidence type="ECO:0000259" key="3">
    <source>
        <dbReference type="Pfam" id="PF13087"/>
    </source>
</evidence>
<dbReference type="InterPro" id="IPR041677">
    <property type="entry name" value="DNA2/NAM7_AAA_11"/>
</dbReference>
<dbReference type="InterPro" id="IPR027417">
    <property type="entry name" value="P-loop_NTPase"/>
</dbReference>
<reference evidence="4" key="2">
    <citation type="submission" date="2021-04" db="EMBL/GenBank/DDBJ databases">
        <authorList>
            <person name="Gilroy R."/>
        </authorList>
    </citation>
    <scope>NUCLEOTIDE SEQUENCE</scope>
    <source>
        <strain evidence="4">USASDec5-558</strain>
    </source>
</reference>
<dbReference type="InterPro" id="IPR007569">
    <property type="entry name" value="DUF559"/>
</dbReference>
<dbReference type="Pfam" id="PF13086">
    <property type="entry name" value="AAA_11"/>
    <property type="match status" value="2"/>
</dbReference>